<evidence type="ECO:0000256" key="3">
    <source>
        <dbReference type="ARBA" id="ARBA00022491"/>
    </source>
</evidence>
<keyword evidence="4" id="KW-0805">Transcription regulation</keyword>
<evidence type="ECO:0000313" key="8">
    <source>
        <dbReference type="EMBL" id="SFI55764.1"/>
    </source>
</evidence>
<dbReference type="Proteomes" id="UP000242763">
    <property type="component" value="Unassembled WGS sequence"/>
</dbReference>
<comment type="similarity">
    <text evidence="1">Belongs to the CcdB toxin family.</text>
</comment>
<dbReference type="EMBL" id="FORF01000003">
    <property type="protein sequence ID" value="SFI55764.1"/>
    <property type="molecule type" value="Genomic_DNA"/>
</dbReference>
<dbReference type="RefSeq" id="WP_091518886.1">
    <property type="nucleotide sequence ID" value="NZ_FORF01000003.1"/>
</dbReference>
<dbReference type="AlphaFoldDB" id="A0A1I3J619"/>
<accession>A0A1I3J619</accession>
<protein>
    <recommendedName>
        <fullName evidence="2">Toxin CcdB</fullName>
    </recommendedName>
    <alternativeName>
        <fullName evidence="7">Cytotoxic protein CcdB</fullName>
    </alternativeName>
    <alternativeName>
        <fullName evidence="6">Protein LetD</fullName>
    </alternativeName>
</protein>
<dbReference type="InterPro" id="IPR011067">
    <property type="entry name" value="Plasmid_toxin/cell-grow_inhib"/>
</dbReference>
<dbReference type="GO" id="GO:0006276">
    <property type="term" value="P:plasmid maintenance"/>
    <property type="evidence" value="ECO:0007669"/>
    <property type="project" value="InterPro"/>
</dbReference>
<keyword evidence="5" id="KW-0804">Transcription</keyword>
<evidence type="ECO:0000256" key="5">
    <source>
        <dbReference type="ARBA" id="ARBA00023163"/>
    </source>
</evidence>
<dbReference type="STRING" id="1121003.SAMN03080618_00813"/>
<evidence type="ECO:0000256" key="2">
    <source>
        <dbReference type="ARBA" id="ARBA00015075"/>
    </source>
</evidence>
<dbReference type="OrthoDB" id="9813510at2"/>
<organism evidence="8 9">
    <name type="scientific">Aquamicrobium aerolatum DSM 21857</name>
    <dbReference type="NCBI Taxonomy" id="1121003"/>
    <lineage>
        <taxon>Bacteria</taxon>
        <taxon>Pseudomonadati</taxon>
        <taxon>Pseudomonadota</taxon>
        <taxon>Alphaproteobacteria</taxon>
        <taxon>Hyphomicrobiales</taxon>
        <taxon>Phyllobacteriaceae</taxon>
        <taxon>Aerobium</taxon>
    </lineage>
</organism>
<name>A0A1I3J619_9HYPH</name>
<gene>
    <name evidence="8" type="ORF">SAMN03080618_00813</name>
</gene>
<evidence type="ECO:0000256" key="4">
    <source>
        <dbReference type="ARBA" id="ARBA00023015"/>
    </source>
</evidence>
<keyword evidence="3" id="KW-0678">Repressor</keyword>
<proteinExistence type="inferred from homology"/>
<reference evidence="9" key="1">
    <citation type="submission" date="2016-10" db="EMBL/GenBank/DDBJ databases">
        <authorList>
            <person name="Varghese N."/>
            <person name="Submissions S."/>
        </authorList>
    </citation>
    <scope>NUCLEOTIDE SEQUENCE [LARGE SCALE GENOMIC DNA]</scope>
    <source>
        <strain evidence="9">DSM 21857</strain>
    </source>
</reference>
<evidence type="ECO:0000256" key="1">
    <source>
        <dbReference type="ARBA" id="ARBA00005230"/>
    </source>
</evidence>
<dbReference type="SUPFAM" id="SSF50118">
    <property type="entry name" value="Cell growth inhibitor/plasmid maintenance toxic component"/>
    <property type="match status" value="1"/>
</dbReference>
<sequence>MARFDVYRDPRGSENLLLDVQADLLDQFDTRVAVPLLPHQPATAPVKRLNPVFIIDERRYVMHTQLMLAVPAGVLKVRVANLALHRDEITAALDLLFQGF</sequence>
<evidence type="ECO:0000256" key="7">
    <source>
        <dbReference type="ARBA" id="ARBA00033135"/>
    </source>
</evidence>
<dbReference type="InterPro" id="IPR002712">
    <property type="entry name" value="CcdB"/>
</dbReference>
<dbReference type="Gene3D" id="2.30.30.110">
    <property type="match status" value="1"/>
</dbReference>
<keyword evidence="9" id="KW-1185">Reference proteome</keyword>
<evidence type="ECO:0000313" key="9">
    <source>
        <dbReference type="Proteomes" id="UP000242763"/>
    </source>
</evidence>
<dbReference type="GO" id="GO:0008657">
    <property type="term" value="F:DNA topoisomerase type II (double strand cut, ATP-hydrolyzing) inhibitor activity"/>
    <property type="evidence" value="ECO:0007669"/>
    <property type="project" value="InterPro"/>
</dbReference>
<dbReference type="Pfam" id="PF01845">
    <property type="entry name" value="CcdB"/>
    <property type="match status" value="1"/>
</dbReference>
<evidence type="ECO:0000256" key="6">
    <source>
        <dbReference type="ARBA" id="ARBA00029628"/>
    </source>
</evidence>